<feature type="transmembrane region" description="Helical" evidence="6">
    <location>
        <begin position="342"/>
        <end position="360"/>
    </location>
</feature>
<feature type="transmembrane region" description="Helical" evidence="6">
    <location>
        <begin position="152"/>
        <end position="171"/>
    </location>
</feature>
<evidence type="ECO:0000256" key="3">
    <source>
        <dbReference type="ARBA" id="ARBA00022692"/>
    </source>
</evidence>
<dbReference type="GO" id="GO:0022857">
    <property type="term" value="F:transmembrane transporter activity"/>
    <property type="evidence" value="ECO:0007669"/>
    <property type="project" value="InterPro"/>
</dbReference>
<feature type="domain" description="Major facilitator superfamily (MFS) profile" evidence="7">
    <location>
        <begin position="25"/>
        <end position="497"/>
    </location>
</feature>
<feature type="transmembrane region" description="Helical" evidence="6">
    <location>
        <begin position="475"/>
        <end position="494"/>
    </location>
</feature>
<dbReference type="Pfam" id="PF07690">
    <property type="entry name" value="MFS_1"/>
    <property type="match status" value="1"/>
</dbReference>
<evidence type="ECO:0000313" key="8">
    <source>
        <dbReference type="EMBL" id="ABJ59880.1"/>
    </source>
</evidence>
<dbReference type="KEGG" id="lga:LGAS_0482"/>
<name>A0A805ZG47_LACGA</name>
<evidence type="ECO:0000256" key="1">
    <source>
        <dbReference type="ARBA" id="ARBA00004651"/>
    </source>
</evidence>
<dbReference type="SUPFAM" id="SSF103473">
    <property type="entry name" value="MFS general substrate transporter"/>
    <property type="match status" value="1"/>
</dbReference>
<keyword evidence="2" id="KW-0813">Transport</keyword>
<dbReference type="PANTHER" id="PTHR23501">
    <property type="entry name" value="MAJOR FACILITATOR SUPERFAMILY"/>
    <property type="match status" value="1"/>
</dbReference>
<organism evidence="8 9">
    <name type="scientific">Lactobacillus gasseri (strain ATCC 33323 / DSM 20243 / BCRC 14619 / CIP 102991 / JCM 1131 / KCTC 3163 / NCIMB 11718 / NCTC 13722 / AM63)</name>
    <dbReference type="NCBI Taxonomy" id="324831"/>
    <lineage>
        <taxon>Bacteria</taxon>
        <taxon>Bacillati</taxon>
        <taxon>Bacillota</taxon>
        <taxon>Bacilli</taxon>
        <taxon>Lactobacillales</taxon>
        <taxon>Lactobacillaceae</taxon>
        <taxon>Lactobacillus</taxon>
    </lineage>
</organism>
<protein>
    <submittedName>
        <fullName evidence="8">Permease of the major facilitator superfamily</fullName>
    </submittedName>
</protein>
<feature type="transmembrane region" description="Helical" evidence="6">
    <location>
        <begin position="366"/>
        <end position="387"/>
    </location>
</feature>
<feature type="transmembrane region" description="Helical" evidence="6">
    <location>
        <begin position="21"/>
        <end position="47"/>
    </location>
</feature>
<dbReference type="InterPro" id="IPR036259">
    <property type="entry name" value="MFS_trans_sf"/>
</dbReference>
<feature type="transmembrane region" description="Helical" evidence="6">
    <location>
        <begin position="90"/>
        <end position="108"/>
    </location>
</feature>
<evidence type="ECO:0000256" key="2">
    <source>
        <dbReference type="ARBA" id="ARBA00022448"/>
    </source>
</evidence>
<feature type="transmembrane region" description="Helical" evidence="6">
    <location>
        <begin position="212"/>
        <end position="232"/>
    </location>
</feature>
<dbReference type="Gene3D" id="1.20.1250.20">
    <property type="entry name" value="MFS general substrate transporter like domains"/>
    <property type="match status" value="2"/>
</dbReference>
<feature type="transmembrane region" description="Helical" evidence="6">
    <location>
        <begin position="59"/>
        <end position="78"/>
    </location>
</feature>
<evidence type="ECO:0000259" key="7">
    <source>
        <dbReference type="PROSITE" id="PS50850"/>
    </source>
</evidence>
<feature type="transmembrane region" description="Helical" evidence="6">
    <location>
        <begin position="238"/>
        <end position="256"/>
    </location>
</feature>
<proteinExistence type="predicted"/>
<dbReference type="PROSITE" id="PS50850">
    <property type="entry name" value="MFS"/>
    <property type="match status" value="1"/>
</dbReference>
<gene>
    <name evidence="8" type="ordered locus">LGAS_0482</name>
</gene>
<feature type="transmembrane region" description="Helical" evidence="6">
    <location>
        <begin position="408"/>
        <end position="425"/>
    </location>
</feature>
<evidence type="ECO:0000256" key="6">
    <source>
        <dbReference type="SAM" id="Phobius"/>
    </source>
</evidence>
<dbReference type="InterPro" id="IPR020846">
    <property type="entry name" value="MFS_dom"/>
</dbReference>
<dbReference type="GO" id="GO:0005886">
    <property type="term" value="C:plasma membrane"/>
    <property type="evidence" value="ECO:0007669"/>
    <property type="project" value="UniProtKB-SubCell"/>
</dbReference>
<accession>A0A805ZG47</accession>
<sequence length="497" mass="54026">MRNNWGFLFFRKVGVDMTKKQVTMVTFAMVLANVMAGLDSTIINTAIPAIIADLHGIQFMGWIIAIMLLGMSVSTPIWTKVGEKIGNKATFELSLLFFVLGSLFQGLADNMYFFLLARALMGIGAGGMGSLPYIMAGFIFDNIKARTKILGYLGAAFSVATIVGPLVGGYLVDSLSWHWVFYINIPIGLLAILLSLVYYHEGKIRKTPKFDILGSFLIIVGLTLLLLGIQLLGLTKPWIVASLIIAGLVLLVLFFMHEGGHPNPVVPISMFKNRALVGDFLLFIFSWGAFLAINTYLPMWAQGLLGTTALIGGMTLIPNSLVDVVGTLVVNPLKARFNNRTLLSMGLICILISSLGLALAPQSTNIWWLAIIGTFYGFGVGFIFVLLQIKVQVDASEKNMAPATSLSYLIRILAQTVMAAVYGVIMNVQLAQGVAENSGITMNMLNKLSDAASAKSLPQSLLPTMRNIFHLGLQEIMWCATALLVIAIGLNFIFNKK</sequence>
<dbReference type="AlphaFoldDB" id="A0A805ZG47"/>
<dbReference type="PANTHER" id="PTHR23501:SF191">
    <property type="entry name" value="VACUOLAR BASIC AMINO ACID TRANSPORTER 4"/>
    <property type="match status" value="1"/>
</dbReference>
<comment type="subcellular location">
    <subcellularLocation>
        <location evidence="1">Cell membrane</location>
        <topology evidence="1">Multi-pass membrane protein</topology>
    </subcellularLocation>
</comment>
<dbReference type="EMBL" id="CP000413">
    <property type="protein sequence ID" value="ABJ59880.1"/>
    <property type="molecule type" value="Genomic_DNA"/>
</dbReference>
<reference evidence="8 9" key="1">
    <citation type="journal article" date="2006" name="Proc. Natl. Acad. Sci. U.S.A.">
        <title>Comparative genomics of the lactic acid bacteria.</title>
        <authorList>
            <person name="Makarova K."/>
            <person name="Slesarev A."/>
            <person name="Wolf Y."/>
            <person name="Sorokin A."/>
            <person name="Mirkin B."/>
            <person name="Koonin E."/>
            <person name="Pavlov A."/>
            <person name="Pavlova N."/>
            <person name="Karamychev V."/>
            <person name="Polouchine N."/>
            <person name="Shakhova V."/>
            <person name="Grigoriev I."/>
            <person name="Lou Y."/>
            <person name="Rohksar D."/>
            <person name="Lucas S."/>
            <person name="Huang K."/>
            <person name="Goodstein D.M."/>
            <person name="Hawkins T."/>
            <person name="Plengvidhya V."/>
            <person name="Welker D."/>
            <person name="Hughes J."/>
            <person name="Goh Y."/>
            <person name="Benson A."/>
            <person name="Baldwin K."/>
            <person name="Lee J.H."/>
            <person name="Diaz-Muniz I."/>
            <person name="Dosti B."/>
            <person name="Smeianov V."/>
            <person name="Wechter W."/>
            <person name="Barabote R."/>
            <person name="Lorca G."/>
            <person name="Altermann E."/>
            <person name="Barrangou R."/>
            <person name="Ganesan B."/>
            <person name="Xie Y."/>
            <person name="Rawsthorne H."/>
            <person name="Tamir D."/>
            <person name="Parker C."/>
            <person name="Breidt F."/>
            <person name="Broadbent J."/>
            <person name="Hutkins R."/>
            <person name="O'Sullivan D."/>
            <person name="Steele J."/>
            <person name="Unlu G."/>
            <person name="Saier M."/>
            <person name="Klaenhammer T."/>
            <person name="Richardson P."/>
            <person name="Kozyavkin S."/>
            <person name="Weimer B."/>
            <person name="Mills D."/>
        </authorList>
    </citation>
    <scope>NUCLEOTIDE SEQUENCE [LARGE SCALE GENOMIC DNA]</scope>
    <source>
        <strain evidence="9">ATCC 33323 / DSM 20243 / BCRC 14619 / CIP 102991 / JCM 1131 / KCTC 3163 / NCIMB 11718 / NCTC 13722 / AM63</strain>
    </source>
</reference>
<evidence type="ECO:0000313" key="9">
    <source>
        <dbReference type="Proteomes" id="UP000000664"/>
    </source>
</evidence>
<keyword evidence="5 6" id="KW-0472">Membrane</keyword>
<dbReference type="InterPro" id="IPR011701">
    <property type="entry name" value="MFS"/>
</dbReference>
<keyword evidence="4 6" id="KW-1133">Transmembrane helix</keyword>
<feature type="transmembrane region" description="Helical" evidence="6">
    <location>
        <begin position="309"/>
        <end position="330"/>
    </location>
</feature>
<evidence type="ECO:0000256" key="5">
    <source>
        <dbReference type="ARBA" id="ARBA00023136"/>
    </source>
</evidence>
<evidence type="ECO:0000256" key="4">
    <source>
        <dbReference type="ARBA" id="ARBA00022989"/>
    </source>
</evidence>
<feature type="transmembrane region" description="Helical" evidence="6">
    <location>
        <begin position="114"/>
        <end position="140"/>
    </location>
</feature>
<feature type="transmembrane region" description="Helical" evidence="6">
    <location>
        <begin position="177"/>
        <end position="200"/>
    </location>
</feature>
<keyword evidence="3 6" id="KW-0812">Transmembrane</keyword>
<dbReference type="Proteomes" id="UP000000664">
    <property type="component" value="Chromosome"/>
</dbReference>
<feature type="transmembrane region" description="Helical" evidence="6">
    <location>
        <begin position="276"/>
        <end position="297"/>
    </location>
</feature>